<feature type="chain" id="PRO_5040350618" evidence="3">
    <location>
        <begin position="21"/>
        <end position="127"/>
    </location>
</feature>
<dbReference type="Pfam" id="PF00379">
    <property type="entry name" value="Chitin_bind_4"/>
    <property type="match status" value="1"/>
</dbReference>
<proteinExistence type="predicted"/>
<keyword evidence="5" id="KW-1185">Reference proteome</keyword>
<dbReference type="InterPro" id="IPR031311">
    <property type="entry name" value="CHIT_BIND_RR_consensus"/>
</dbReference>
<dbReference type="EMBL" id="OU896716">
    <property type="protein sequence ID" value="CAH1117663.1"/>
    <property type="molecule type" value="Genomic_DNA"/>
</dbReference>
<evidence type="ECO:0000256" key="1">
    <source>
        <dbReference type="ARBA" id="ARBA00022460"/>
    </source>
</evidence>
<accession>A0A9P0GI21</accession>
<sequence length="127" mass="13584">MALFRIVVALTIAFCNFVHSIPVGGNKGQLLRSRNNLRTNENYFTIQTSAGVEEHENGYLRGSDDQLDVSGNYSVSFKDGTVLSVNYTAGVGGFLARFHLDKPLPTVILKNRIPTAAIASLAGGGIG</sequence>
<dbReference type="InterPro" id="IPR000618">
    <property type="entry name" value="Insect_cuticle"/>
</dbReference>
<dbReference type="Proteomes" id="UP001153737">
    <property type="component" value="Chromosome 10"/>
</dbReference>
<dbReference type="PROSITE" id="PS51155">
    <property type="entry name" value="CHIT_BIND_RR_2"/>
    <property type="match status" value="1"/>
</dbReference>
<gene>
    <name evidence="4" type="ORF">PHAECO_LOCUS1465</name>
</gene>
<evidence type="ECO:0000313" key="4">
    <source>
        <dbReference type="EMBL" id="CAH1117663.1"/>
    </source>
</evidence>
<name>A0A9P0GI21_PHACE</name>
<dbReference type="AlphaFoldDB" id="A0A9P0GI21"/>
<dbReference type="PROSITE" id="PS00233">
    <property type="entry name" value="CHIT_BIND_RR_1"/>
    <property type="match status" value="1"/>
</dbReference>
<organism evidence="4 5">
    <name type="scientific">Phaedon cochleariae</name>
    <name type="common">Mustard beetle</name>
    <dbReference type="NCBI Taxonomy" id="80249"/>
    <lineage>
        <taxon>Eukaryota</taxon>
        <taxon>Metazoa</taxon>
        <taxon>Ecdysozoa</taxon>
        <taxon>Arthropoda</taxon>
        <taxon>Hexapoda</taxon>
        <taxon>Insecta</taxon>
        <taxon>Pterygota</taxon>
        <taxon>Neoptera</taxon>
        <taxon>Endopterygota</taxon>
        <taxon>Coleoptera</taxon>
        <taxon>Polyphaga</taxon>
        <taxon>Cucujiformia</taxon>
        <taxon>Chrysomeloidea</taxon>
        <taxon>Chrysomelidae</taxon>
        <taxon>Chrysomelinae</taxon>
        <taxon>Chrysomelini</taxon>
        <taxon>Phaedon</taxon>
    </lineage>
</organism>
<evidence type="ECO:0000256" key="2">
    <source>
        <dbReference type="PROSITE-ProRule" id="PRU00497"/>
    </source>
</evidence>
<dbReference type="GO" id="GO:0042302">
    <property type="term" value="F:structural constituent of cuticle"/>
    <property type="evidence" value="ECO:0007669"/>
    <property type="project" value="UniProtKB-UniRule"/>
</dbReference>
<feature type="signal peptide" evidence="3">
    <location>
        <begin position="1"/>
        <end position="20"/>
    </location>
</feature>
<reference evidence="4" key="1">
    <citation type="submission" date="2022-01" db="EMBL/GenBank/DDBJ databases">
        <authorList>
            <person name="King R."/>
        </authorList>
    </citation>
    <scope>NUCLEOTIDE SEQUENCE</scope>
</reference>
<evidence type="ECO:0000256" key="3">
    <source>
        <dbReference type="SAM" id="SignalP"/>
    </source>
</evidence>
<reference evidence="4" key="2">
    <citation type="submission" date="2022-10" db="EMBL/GenBank/DDBJ databases">
        <authorList>
            <consortium name="ENA_rothamsted_submissions"/>
            <consortium name="culmorum"/>
            <person name="King R."/>
        </authorList>
    </citation>
    <scope>NUCLEOTIDE SEQUENCE</scope>
</reference>
<keyword evidence="1 2" id="KW-0193">Cuticle</keyword>
<evidence type="ECO:0000313" key="5">
    <source>
        <dbReference type="Proteomes" id="UP001153737"/>
    </source>
</evidence>
<dbReference type="OrthoDB" id="10062876at2759"/>
<keyword evidence="3" id="KW-0732">Signal</keyword>
<protein>
    <submittedName>
        <fullName evidence="4">Uncharacterized protein</fullName>
    </submittedName>
</protein>